<feature type="region of interest" description="Disordered" evidence="1">
    <location>
        <begin position="71"/>
        <end position="97"/>
    </location>
</feature>
<name>A0ABV8KGX8_9ACTN</name>
<dbReference type="RefSeq" id="WP_377542381.1">
    <property type="nucleotide sequence ID" value="NZ_JBHSBN010000002.1"/>
</dbReference>
<keyword evidence="2" id="KW-1133">Transmembrane helix</keyword>
<dbReference type="EMBL" id="JBHSBN010000002">
    <property type="protein sequence ID" value="MFC4105345.1"/>
    <property type="molecule type" value="Genomic_DNA"/>
</dbReference>
<accession>A0ABV8KGX8</accession>
<organism evidence="3 4">
    <name type="scientific">Micromonospora zhanjiangensis</name>
    <dbReference type="NCBI Taxonomy" id="1522057"/>
    <lineage>
        <taxon>Bacteria</taxon>
        <taxon>Bacillati</taxon>
        <taxon>Actinomycetota</taxon>
        <taxon>Actinomycetes</taxon>
        <taxon>Micromonosporales</taxon>
        <taxon>Micromonosporaceae</taxon>
        <taxon>Micromonospora</taxon>
    </lineage>
</organism>
<feature type="transmembrane region" description="Helical" evidence="2">
    <location>
        <begin position="47"/>
        <end position="71"/>
    </location>
</feature>
<keyword evidence="2" id="KW-0812">Transmembrane</keyword>
<keyword evidence="4" id="KW-1185">Reference proteome</keyword>
<evidence type="ECO:0000256" key="2">
    <source>
        <dbReference type="SAM" id="Phobius"/>
    </source>
</evidence>
<evidence type="ECO:0000313" key="4">
    <source>
        <dbReference type="Proteomes" id="UP001595868"/>
    </source>
</evidence>
<proteinExistence type="predicted"/>
<reference evidence="4" key="1">
    <citation type="journal article" date="2019" name="Int. J. Syst. Evol. Microbiol.">
        <title>The Global Catalogue of Microorganisms (GCM) 10K type strain sequencing project: providing services to taxonomists for standard genome sequencing and annotation.</title>
        <authorList>
            <consortium name="The Broad Institute Genomics Platform"/>
            <consortium name="The Broad Institute Genome Sequencing Center for Infectious Disease"/>
            <person name="Wu L."/>
            <person name="Ma J."/>
        </authorList>
    </citation>
    <scope>NUCLEOTIDE SEQUENCE [LARGE SCALE GENOMIC DNA]</scope>
    <source>
        <strain evidence="4">2902at01</strain>
    </source>
</reference>
<feature type="compositionally biased region" description="Low complexity" evidence="1">
    <location>
        <begin position="78"/>
        <end position="97"/>
    </location>
</feature>
<evidence type="ECO:0000313" key="3">
    <source>
        <dbReference type="EMBL" id="MFC4105345.1"/>
    </source>
</evidence>
<sequence>MSDLSPDPDRDELGGRFDAYASAAVPQFAAPPVADVERTGRRRRRRLATLGTAGAVTAVLVVAGVAGQGLLRGRPQDATPGARPSATAAPSPSFTPSDSALARTDLRNVLVDLPAWPTDPPPADRCPAAGEVRFAGGTATAGGLRYGVSDGFGKVGVPRDQPLTGRLAGLPDEVRVVRVFCQPAAREDIVVGSALLAVTARPGGGLRGLAYLTTEPFGRLTGTVVSFADGRLVLDLQRLVGSVPYAQRREFGWTAGRLGQVAGPTALPKRLTVADAAPRDWVYDLTGLEPSTDQIACYPSDSVRLRDGVGDVPGSAVGPIIDGPTSTECSAGTARLLLDSSGTVPGAGPVRFVTVAVEIDGRLPMVAAYAMYDRAGSLVVQLLENRRVESVRPPTVQRVTGDQLELSLTTVRGELGFRFRWSTAPDAGQPARSFVKVS</sequence>
<evidence type="ECO:0000256" key="1">
    <source>
        <dbReference type="SAM" id="MobiDB-lite"/>
    </source>
</evidence>
<comment type="caution">
    <text evidence="3">The sequence shown here is derived from an EMBL/GenBank/DDBJ whole genome shotgun (WGS) entry which is preliminary data.</text>
</comment>
<dbReference type="Proteomes" id="UP001595868">
    <property type="component" value="Unassembled WGS sequence"/>
</dbReference>
<keyword evidence="2" id="KW-0472">Membrane</keyword>
<protein>
    <submittedName>
        <fullName evidence="3">Uncharacterized protein</fullName>
    </submittedName>
</protein>
<gene>
    <name evidence="3" type="ORF">ACFOX0_05245</name>
</gene>